<evidence type="ECO:0000313" key="4">
    <source>
        <dbReference type="Proteomes" id="UP000031197"/>
    </source>
</evidence>
<dbReference type="Proteomes" id="UP000031197">
    <property type="component" value="Unassembled WGS sequence"/>
</dbReference>
<sequence>MHYNAKIRILAYFSFAMAFFLLGVNLYGLTQSLRPQGLSPDVLRFGEYDVTLDSNQLLEQIERRKNESKLEYARRLTHVYADGVAHVDWERYEPDKFNQRVPLWENFILFAMGHVSNIPEFERYHFSNPRKSIERGIGICGDASMTISSLLNEQGIQNEILTTPGHVMVEAQIDGHFYLLDGDFGVFLERGIDYYRKHPDEMVRAFRSQLGRTNDGEKLIATNIAEKGVTRWNGSKHFITKKYYFEKLAYPLKWIIPILLLVFSFIVLLKRPITLSVKNKKS</sequence>
<keyword evidence="1" id="KW-1133">Transmembrane helix</keyword>
<organism evidence="3 4">
    <name type="scientific">Alteromonas marina</name>
    <dbReference type="NCBI Taxonomy" id="203795"/>
    <lineage>
        <taxon>Bacteria</taxon>
        <taxon>Pseudomonadati</taxon>
        <taxon>Pseudomonadota</taxon>
        <taxon>Gammaproteobacteria</taxon>
        <taxon>Alteromonadales</taxon>
        <taxon>Alteromonadaceae</taxon>
        <taxon>Alteromonas/Salinimonas group</taxon>
        <taxon>Alteromonas</taxon>
    </lineage>
</organism>
<dbReference type="Pfam" id="PF04473">
    <property type="entry name" value="DUF553"/>
    <property type="match status" value="1"/>
</dbReference>
<feature type="domain" description="Transglutaminase-like" evidence="2">
    <location>
        <begin position="124"/>
        <end position="183"/>
    </location>
</feature>
<evidence type="ECO:0000313" key="3">
    <source>
        <dbReference type="EMBL" id="KHT54108.1"/>
    </source>
</evidence>
<dbReference type="OrthoDB" id="6366148at2"/>
<keyword evidence="4" id="KW-1185">Reference proteome</keyword>
<feature type="transmembrane region" description="Helical" evidence="1">
    <location>
        <begin position="9"/>
        <end position="29"/>
    </location>
</feature>
<dbReference type="EMBL" id="JWLW01000012">
    <property type="protein sequence ID" value="KHT54108.1"/>
    <property type="molecule type" value="Genomic_DNA"/>
</dbReference>
<feature type="transmembrane region" description="Helical" evidence="1">
    <location>
        <begin position="248"/>
        <end position="269"/>
    </location>
</feature>
<protein>
    <recommendedName>
        <fullName evidence="2">Transglutaminase-like domain-containing protein</fullName>
    </recommendedName>
</protein>
<comment type="caution">
    <text evidence="3">The sequence shown here is derived from an EMBL/GenBank/DDBJ whole genome shotgun (WGS) entry which is preliminary data.</text>
</comment>
<dbReference type="RefSeq" id="WP_039218272.1">
    <property type="nucleotide sequence ID" value="NZ_JWLW01000012.1"/>
</dbReference>
<name>A0A0B3YAM2_9ALTE</name>
<reference evidence="3 4" key="1">
    <citation type="submission" date="2014-12" db="EMBL/GenBank/DDBJ databases">
        <title>Genome sequencing of Alteromonas marina AD001.</title>
        <authorList>
            <person name="Adrian T.G.S."/>
            <person name="Chan K.G."/>
        </authorList>
    </citation>
    <scope>NUCLEOTIDE SEQUENCE [LARGE SCALE GENOMIC DNA]</scope>
    <source>
        <strain evidence="3 4">AD001</strain>
    </source>
</reference>
<keyword evidence="1" id="KW-0812">Transmembrane</keyword>
<proteinExistence type="predicted"/>
<dbReference type="AlphaFoldDB" id="A0A0B3YAM2"/>
<dbReference type="InterPro" id="IPR007562">
    <property type="entry name" value="Transglutaminase-like_domain"/>
</dbReference>
<evidence type="ECO:0000256" key="1">
    <source>
        <dbReference type="SAM" id="Phobius"/>
    </source>
</evidence>
<keyword evidence="1" id="KW-0472">Membrane</keyword>
<gene>
    <name evidence="3" type="ORF">RJ41_06075</name>
</gene>
<evidence type="ECO:0000259" key="2">
    <source>
        <dbReference type="Pfam" id="PF04473"/>
    </source>
</evidence>
<accession>A0A0B3YAM2</accession>